<dbReference type="Gene3D" id="2.60.40.10">
    <property type="entry name" value="Immunoglobulins"/>
    <property type="match status" value="1"/>
</dbReference>
<keyword evidence="2" id="KW-0472">Membrane</keyword>
<dbReference type="InterPro" id="IPR013320">
    <property type="entry name" value="ConA-like_dom_sf"/>
</dbReference>
<dbReference type="SUPFAM" id="SSF56300">
    <property type="entry name" value="Metallo-dependent phosphatases"/>
    <property type="match status" value="1"/>
</dbReference>
<dbReference type="PROSITE" id="PS51257">
    <property type="entry name" value="PROKAR_LIPOPROTEIN"/>
    <property type="match status" value="1"/>
</dbReference>
<feature type="region of interest" description="Disordered" evidence="1">
    <location>
        <begin position="794"/>
        <end position="841"/>
    </location>
</feature>
<feature type="chain" id="PRO_5012391563" evidence="3">
    <location>
        <begin position="32"/>
        <end position="877"/>
    </location>
</feature>
<evidence type="ECO:0000259" key="4">
    <source>
        <dbReference type="Pfam" id="PF00149"/>
    </source>
</evidence>
<dbReference type="InterPro" id="IPR029052">
    <property type="entry name" value="Metallo-depent_PP-like"/>
</dbReference>
<evidence type="ECO:0000256" key="3">
    <source>
        <dbReference type="SAM" id="SignalP"/>
    </source>
</evidence>
<sequence length="877" mass="92493">MKTSRLLSAFPAAALVGCLGAGLIAAAPASAAPTPATLPAETTAAASPAAAAAAAPAPGATTDASRFTLAVLPDTQFYSRYSADQFIPRYGQDPFQVQTDWLAKNADALQIPFVTHLGDVVDRVGVNNEWIAADNAMKNLDEAKLPYSILAGNHDVRDSNDNLYDDQYDLANEPFLKWFGPNRAQNVSTFQGSDPTGFNQFHIFEADGQQYMVLALSWRASDATLAWAADVMAQHPTVPVILTTHQVINIEPDGETPRETDYGLRLWDKLIKNHDQIFLTLNGHFHGSSRLDKTNDFGHTVTSVVIDYQMAYEGGDGYLGLYEFDLTNDVINVQTASPWVTWKPQETLTSYDQPLLEGSQQQFSLPIDFSERFKGFNPTFAAGPADTPSLGQKARDILLDGFVGPDPITTEFPGSPADYPEVPGTLAHWQFNGLDGVVGTDVTIPDVAGDGSNDLHRADPAATNSVGTELSDVTIESDNVHGYSADQAGACFTNSSGSRYSYLTTDKDAPVNNADLSKGYTIETFVKMSPEWTPAANGWSKFLTHTGNRSKIDGFAKTQWDWTASPTALGISNLREFQWTTVPGDPTKGDRTNWSGEIMVDSWSHVAVVNDAQKGTITMYVDGAPVLRNAVDAAGVSANPDMPWIIGSDWVDDAARNGWNGCVGETRIIDHATGPADWLTSRADLTGFAVTDAPSGTLAAGSRVTTLSGTGLPGAEVRIDGGVTDAQPMTARAESNARVLALDAATVVAEDGTWSYSFPTPLTGSGSYSYEAVQALGTRASDPVTVAFAIAAAPVDPTPTPAPTPGTPGDPSATPAPVPGSDAPGGAVPIGGSAGSDGDLADTGAAPAGGLIAASLILMLGSALLLSQRRRRVSADS</sequence>
<keyword evidence="3" id="KW-0732">Signal</keyword>
<feature type="domain" description="Calcineurin-like phosphoesterase" evidence="4">
    <location>
        <begin position="70"/>
        <end position="286"/>
    </location>
</feature>
<dbReference type="Gene3D" id="2.60.120.200">
    <property type="match status" value="1"/>
</dbReference>
<keyword evidence="6" id="KW-1185">Reference proteome</keyword>
<dbReference type="Pfam" id="PF00149">
    <property type="entry name" value="Metallophos"/>
    <property type="match status" value="1"/>
</dbReference>
<dbReference type="AlphaFoldDB" id="A0A1T5IR76"/>
<dbReference type="EMBL" id="FUZP01000001">
    <property type="protein sequence ID" value="SKC41677.1"/>
    <property type="molecule type" value="Genomic_DNA"/>
</dbReference>
<dbReference type="SUPFAM" id="SSF49899">
    <property type="entry name" value="Concanavalin A-like lectins/glucanases"/>
    <property type="match status" value="1"/>
</dbReference>
<feature type="signal peptide" evidence="3">
    <location>
        <begin position="1"/>
        <end position="31"/>
    </location>
</feature>
<evidence type="ECO:0000313" key="5">
    <source>
        <dbReference type="EMBL" id="SKC41677.1"/>
    </source>
</evidence>
<organism evidence="5 6">
    <name type="scientific">Okibacterium fritillariae</name>
    <dbReference type="NCBI Taxonomy" id="123320"/>
    <lineage>
        <taxon>Bacteria</taxon>
        <taxon>Bacillati</taxon>
        <taxon>Actinomycetota</taxon>
        <taxon>Actinomycetes</taxon>
        <taxon>Micrococcales</taxon>
        <taxon>Microbacteriaceae</taxon>
        <taxon>Okibacterium</taxon>
    </lineage>
</organism>
<dbReference type="Pfam" id="PF13385">
    <property type="entry name" value="Laminin_G_3"/>
    <property type="match status" value="1"/>
</dbReference>
<dbReference type="InterPro" id="IPR013783">
    <property type="entry name" value="Ig-like_fold"/>
</dbReference>
<dbReference type="GO" id="GO:0005975">
    <property type="term" value="P:carbohydrate metabolic process"/>
    <property type="evidence" value="ECO:0007669"/>
    <property type="project" value="UniProtKB-ARBA"/>
</dbReference>
<dbReference type="PANTHER" id="PTHR43143">
    <property type="entry name" value="METALLOPHOSPHOESTERASE, CALCINEURIN SUPERFAMILY"/>
    <property type="match status" value="1"/>
</dbReference>
<dbReference type="InterPro" id="IPR051918">
    <property type="entry name" value="STPP_CPPED1"/>
</dbReference>
<evidence type="ECO:0000256" key="2">
    <source>
        <dbReference type="SAM" id="Phobius"/>
    </source>
</evidence>
<feature type="transmembrane region" description="Helical" evidence="2">
    <location>
        <begin position="845"/>
        <end position="866"/>
    </location>
</feature>
<keyword evidence="2" id="KW-1133">Transmembrane helix</keyword>
<dbReference type="Proteomes" id="UP000190857">
    <property type="component" value="Unassembled WGS sequence"/>
</dbReference>
<evidence type="ECO:0000256" key="1">
    <source>
        <dbReference type="SAM" id="MobiDB-lite"/>
    </source>
</evidence>
<evidence type="ECO:0000313" key="6">
    <source>
        <dbReference type="Proteomes" id="UP000190857"/>
    </source>
</evidence>
<proteinExistence type="predicted"/>
<feature type="compositionally biased region" description="Pro residues" evidence="1">
    <location>
        <begin position="796"/>
        <end position="818"/>
    </location>
</feature>
<name>A0A1T5IR76_9MICO</name>
<gene>
    <name evidence="5" type="ORF">SAMN06309945_0766</name>
</gene>
<dbReference type="PANTHER" id="PTHR43143:SF5">
    <property type="entry name" value="SECRETED PROTEIN"/>
    <property type="match status" value="1"/>
</dbReference>
<dbReference type="GO" id="GO:0016787">
    <property type="term" value="F:hydrolase activity"/>
    <property type="evidence" value="ECO:0007669"/>
    <property type="project" value="InterPro"/>
</dbReference>
<dbReference type="STRING" id="123320.SAMN06309945_0766"/>
<accession>A0A1T5IR76</accession>
<dbReference type="InterPro" id="IPR004843">
    <property type="entry name" value="Calcineurin-like_PHP"/>
</dbReference>
<reference evidence="5 6" key="1">
    <citation type="submission" date="2017-02" db="EMBL/GenBank/DDBJ databases">
        <authorList>
            <person name="Peterson S.W."/>
        </authorList>
    </citation>
    <scope>NUCLEOTIDE SEQUENCE [LARGE SCALE GENOMIC DNA]</scope>
    <source>
        <strain evidence="5 6">VKM Ac-2059</strain>
    </source>
</reference>
<dbReference type="Gene3D" id="3.60.21.10">
    <property type="match status" value="1"/>
</dbReference>
<protein>
    <submittedName>
        <fullName evidence="5">Calcineurin-like phosphoesterase</fullName>
    </submittedName>
</protein>
<keyword evidence="2" id="KW-0812">Transmembrane</keyword>
<dbReference type="RefSeq" id="WP_200811479.1">
    <property type="nucleotide sequence ID" value="NZ_FUZP01000001.1"/>
</dbReference>